<dbReference type="GO" id="GO:0008237">
    <property type="term" value="F:metallopeptidase activity"/>
    <property type="evidence" value="ECO:0007669"/>
    <property type="project" value="UniProtKB-KW"/>
</dbReference>
<gene>
    <name evidence="10" type="ORF">JIN85_01015</name>
</gene>
<comment type="cofactor">
    <cofactor evidence="2">
        <name>Mg(2+)</name>
        <dbReference type="ChEBI" id="CHEBI:18420"/>
    </cofactor>
</comment>
<keyword evidence="6" id="KW-0645">Protease</keyword>
<dbReference type="GO" id="GO:0006508">
    <property type="term" value="P:proteolysis"/>
    <property type="evidence" value="ECO:0007669"/>
    <property type="project" value="UniProtKB-KW"/>
</dbReference>
<dbReference type="GO" id="GO:0046872">
    <property type="term" value="F:metal ion binding"/>
    <property type="evidence" value="ECO:0007669"/>
    <property type="project" value="UniProtKB-KW"/>
</dbReference>
<dbReference type="AlphaFoldDB" id="A0A934VT01"/>
<reference evidence="10" key="1">
    <citation type="submission" date="2021-01" db="EMBL/GenBank/DDBJ databases">
        <title>Modified the classification status of verrucomicrobia.</title>
        <authorList>
            <person name="Feng X."/>
        </authorList>
    </citation>
    <scope>NUCLEOTIDE SEQUENCE</scope>
    <source>
        <strain evidence="10">KCTC 22041</strain>
    </source>
</reference>
<dbReference type="RefSeq" id="WP_200266687.1">
    <property type="nucleotide sequence ID" value="NZ_JAENIJ010000001.1"/>
</dbReference>
<evidence type="ECO:0000256" key="2">
    <source>
        <dbReference type="ARBA" id="ARBA00001946"/>
    </source>
</evidence>
<evidence type="ECO:0000256" key="4">
    <source>
        <dbReference type="ARBA" id="ARBA00008236"/>
    </source>
</evidence>
<evidence type="ECO:0000256" key="6">
    <source>
        <dbReference type="ARBA" id="ARBA00022670"/>
    </source>
</evidence>
<dbReference type="Pfam" id="PF02073">
    <property type="entry name" value="Peptidase_M29"/>
    <property type="match status" value="1"/>
</dbReference>
<evidence type="ECO:0000256" key="7">
    <source>
        <dbReference type="ARBA" id="ARBA00022723"/>
    </source>
</evidence>
<dbReference type="GO" id="GO:0004177">
    <property type="term" value="F:aminopeptidase activity"/>
    <property type="evidence" value="ECO:0007669"/>
    <property type="project" value="UniProtKB-KW"/>
</dbReference>
<protein>
    <submittedName>
        <fullName evidence="10">Aminopeptidase</fullName>
    </submittedName>
</protein>
<comment type="similarity">
    <text evidence="4">Belongs to the peptidase M29 family.</text>
</comment>
<dbReference type="InterPro" id="IPR052170">
    <property type="entry name" value="M29_Exopeptidase"/>
</dbReference>
<evidence type="ECO:0000313" key="11">
    <source>
        <dbReference type="Proteomes" id="UP000603141"/>
    </source>
</evidence>
<evidence type="ECO:0000256" key="3">
    <source>
        <dbReference type="ARBA" id="ARBA00001947"/>
    </source>
</evidence>
<keyword evidence="5 10" id="KW-0031">Aminopeptidase</keyword>
<dbReference type="PANTHER" id="PTHR34448">
    <property type="entry name" value="AMINOPEPTIDASE"/>
    <property type="match status" value="1"/>
</dbReference>
<sequence>MHDSRIDALARQLVRYSTALKKGEKVLIDLYDVPDSIGIALVREARAKGAFPFVRIHQSRLTREMMQGAADDQYEIAAKLLLAEMKEMDAYIAVRGGQNISETSDVPAAKMQLVMKHMRPVMDHRVRKTKWCVLRWPSPSMAQQASMSTEAFEDFYFDVCLLDYKALVPAMNALKKLMDKTDRVELIGPGTDLRFSIKDIPAIVCGGNYNIPDGEVFTAPVRDSVEGYITYNAPTIYQGIAFDGIRLEFEKGKIVKGEAGAKTKALNKILDSDEGARYIGEFALGFHPKIKEPMRDILFDEKIAGSFHFTPGQAYEDADNGNRSQVHWDMVNIQRKDYGGGEVWFDGKLIRKDGVFLPKALAKLNG</sequence>
<evidence type="ECO:0000256" key="5">
    <source>
        <dbReference type="ARBA" id="ARBA00022438"/>
    </source>
</evidence>
<comment type="cofactor">
    <cofactor evidence="3">
        <name>Zn(2+)</name>
        <dbReference type="ChEBI" id="CHEBI:29105"/>
    </cofactor>
</comment>
<evidence type="ECO:0000256" key="1">
    <source>
        <dbReference type="ARBA" id="ARBA00001941"/>
    </source>
</evidence>
<keyword evidence="11" id="KW-1185">Reference proteome</keyword>
<evidence type="ECO:0000256" key="8">
    <source>
        <dbReference type="ARBA" id="ARBA00022801"/>
    </source>
</evidence>
<evidence type="ECO:0000313" key="10">
    <source>
        <dbReference type="EMBL" id="MBK1880972.1"/>
    </source>
</evidence>
<keyword evidence="8" id="KW-0378">Hydrolase</keyword>
<comment type="cofactor">
    <cofactor evidence="1">
        <name>Co(2+)</name>
        <dbReference type="ChEBI" id="CHEBI:48828"/>
    </cofactor>
</comment>
<keyword evidence="7" id="KW-0479">Metal-binding</keyword>
<dbReference type="InterPro" id="IPR035097">
    <property type="entry name" value="M29_N-terminal"/>
</dbReference>
<dbReference type="EMBL" id="JAENIJ010000001">
    <property type="protein sequence ID" value="MBK1880972.1"/>
    <property type="molecule type" value="Genomic_DNA"/>
</dbReference>
<dbReference type="Gene3D" id="3.40.1830.10">
    <property type="entry name" value="Thermophilic metalloprotease (M29)"/>
    <property type="match status" value="1"/>
</dbReference>
<dbReference type="Proteomes" id="UP000603141">
    <property type="component" value="Unassembled WGS sequence"/>
</dbReference>
<keyword evidence="9" id="KW-0482">Metalloprotease</keyword>
<organism evidence="10 11">
    <name type="scientific">Luteolibacter pohnpeiensis</name>
    <dbReference type="NCBI Taxonomy" id="454153"/>
    <lineage>
        <taxon>Bacteria</taxon>
        <taxon>Pseudomonadati</taxon>
        <taxon>Verrucomicrobiota</taxon>
        <taxon>Verrucomicrobiia</taxon>
        <taxon>Verrucomicrobiales</taxon>
        <taxon>Verrucomicrobiaceae</taxon>
        <taxon>Luteolibacter</taxon>
    </lineage>
</organism>
<dbReference type="InterPro" id="IPR000787">
    <property type="entry name" value="Peptidase_M29"/>
</dbReference>
<dbReference type="SUPFAM" id="SSF144052">
    <property type="entry name" value="Thermophilic metalloprotease-like"/>
    <property type="match status" value="1"/>
</dbReference>
<accession>A0A934VT01</accession>
<name>A0A934VT01_9BACT</name>
<proteinExistence type="inferred from homology"/>
<dbReference type="PANTHER" id="PTHR34448:SF1">
    <property type="entry name" value="BLL6088 PROTEIN"/>
    <property type="match status" value="1"/>
</dbReference>
<evidence type="ECO:0000256" key="9">
    <source>
        <dbReference type="ARBA" id="ARBA00023049"/>
    </source>
</evidence>
<comment type="caution">
    <text evidence="10">The sequence shown here is derived from an EMBL/GenBank/DDBJ whole genome shotgun (WGS) entry which is preliminary data.</text>
</comment>